<evidence type="ECO:0000313" key="1">
    <source>
        <dbReference type="EMBL" id="RAK89188.1"/>
    </source>
</evidence>
<dbReference type="EMBL" id="KZ824548">
    <property type="protein sequence ID" value="RAK89188.1"/>
    <property type="molecule type" value="Genomic_DNA"/>
</dbReference>
<protein>
    <submittedName>
        <fullName evidence="1">Uncharacterized protein</fullName>
    </submittedName>
</protein>
<evidence type="ECO:0000313" key="2">
    <source>
        <dbReference type="Proteomes" id="UP000249748"/>
    </source>
</evidence>
<reference evidence="1" key="1">
    <citation type="submission" date="2018-02" db="EMBL/GenBank/DDBJ databases">
        <title>The genomes of Aspergillus section Nigri reveals drivers in fungal speciation.</title>
        <authorList>
            <consortium name="DOE Joint Genome Institute"/>
            <person name="Vesth T.C."/>
            <person name="Nybo J."/>
            <person name="Theobald S."/>
            <person name="Brandl J."/>
            <person name="Frisvad J.C."/>
            <person name="Nielsen K.F."/>
            <person name="Lyhne E.K."/>
            <person name="Kogle M.E."/>
            <person name="Kuo A."/>
            <person name="Riley R."/>
            <person name="Clum A."/>
            <person name="Nolan M."/>
            <person name="Lipzen A."/>
            <person name="Salamov A."/>
            <person name="Henrissat B."/>
            <person name="Wiebenga A."/>
            <person name="De vries R.P."/>
            <person name="Grigoriev I.V."/>
            <person name="Mortensen U.H."/>
            <person name="Andersen M.R."/>
            <person name="Baker S.E."/>
        </authorList>
    </citation>
    <scope>NUCLEOTIDE SEQUENCE</scope>
    <source>
        <strain evidence="1">CBS 115574</strain>
    </source>
</reference>
<gene>
    <name evidence="1" type="ORF">BO79DRAFT_208866</name>
</gene>
<accession>A0ACD1IFX3</accession>
<keyword evidence="2" id="KW-1185">Reference proteome</keyword>
<name>A0ACD1IFX3_9EURO</name>
<organism evidence="1 2">
    <name type="scientific">Aspergillus costaricaensis CBS 115574</name>
    <dbReference type="NCBI Taxonomy" id="1448317"/>
    <lineage>
        <taxon>Eukaryota</taxon>
        <taxon>Fungi</taxon>
        <taxon>Dikarya</taxon>
        <taxon>Ascomycota</taxon>
        <taxon>Pezizomycotina</taxon>
        <taxon>Eurotiomycetes</taxon>
        <taxon>Eurotiomycetidae</taxon>
        <taxon>Eurotiales</taxon>
        <taxon>Aspergillaceae</taxon>
        <taxon>Aspergillus</taxon>
        <taxon>Aspergillus subgen. Circumdati</taxon>
    </lineage>
</organism>
<sequence>MATTVSITSDLEPYLASLRSYLAKNKPPASPTEDPAEESETNTSSSNSDQQTQREQPCRKGSKNNDRAGRPRPVMKMRSCRTH</sequence>
<dbReference type="Proteomes" id="UP000249748">
    <property type="component" value="Unassembled WGS sequence"/>
</dbReference>
<proteinExistence type="predicted"/>